<feature type="region of interest" description="Disordered" evidence="16">
    <location>
        <begin position="322"/>
        <end position="414"/>
    </location>
</feature>
<dbReference type="Pfam" id="PF05719">
    <property type="entry name" value="GPP34"/>
    <property type="match status" value="1"/>
</dbReference>
<dbReference type="Gene3D" id="1.10.3630.10">
    <property type="entry name" value="yeast vps74-n-term truncation variant domain like"/>
    <property type="match status" value="1"/>
</dbReference>
<evidence type="ECO:0000256" key="6">
    <source>
        <dbReference type="ARBA" id="ARBA00010520"/>
    </source>
</evidence>
<keyword evidence="12" id="KW-0472">Membrane</keyword>
<dbReference type="GO" id="GO:0005634">
    <property type="term" value="C:nucleus"/>
    <property type="evidence" value="ECO:0007669"/>
    <property type="project" value="UniProtKB-SubCell"/>
</dbReference>
<proteinExistence type="inferred from homology"/>
<comment type="subcellular location">
    <subcellularLocation>
        <location evidence="2">Chromosome</location>
    </subcellularLocation>
    <subcellularLocation>
        <location evidence="3">Golgi apparatus</location>
        <location evidence="3">Golgi stack membrane</location>
        <topology evidence="3">Peripheral membrane protein</topology>
        <orientation evidence="3">Cytoplasmic side</orientation>
    </subcellularLocation>
    <subcellularLocation>
        <location evidence="4">Golgi apparatus</location>
        <location evidence="4">trans-Golgi network membrane</location>
        <topology evidence="4">Peripheral membrane protein</topology>
        <orientation evidence="4">Cytoplasmic side</orientation>
    </subcellularLocation>
    <subcellularLocation>
        <location evidence="1">Nucleus</location>
    </subcellularLocation>
</comment>
<evidence type="ECO:0000256" key="8">
    <source>
        <dbReference type="ARBA" id="ARBA00022618"/>
    </source>
</evidence>
<gene>
    <name evidence="18" type="ORF">MG293_001356</name>
</gene>
<evidence type="ECO:0000256" key="12">
    <source>
        <dbReference type="ARBA" id="ARBA00023136"/>
    </source>
</evidence>
<evidence type="ECO:0000256" key="15">
    <source>
        <dbReference type="ARBA" id="ARBA00023272"/>
    </source>
</evidence>
<dbReference type="PROSITE" id="PS50815">
    <property type="entry name" value="HORMA"/>
    <property type="match status" value="1"/>
</dbReference>
<comment type="caution">
    <text evidence="18">The sequence shown here is derived from an EMBL/GenBank/DDBJ whole genome shotgun (WGS) entry which is preliminary data.</text>
</comment>
<dbReference type="GO" id="GO:0051301">
    <property type="term" value="P:cell division"/>
    <property type="evidence" value="ECO:0007669"/>
    <property type="project" value="UniProtKB-KW"/>
</dbReference>
<dbReference type="InterPro" id="IPR036570">
    <property type="entry name" value="HORMA_dom_sf"/>
</dbReference>
<feature type="compositionally biased region" description="Basic and acidic residues" evidence="16">
    <location>
        <begin position="680"/>
        <end position="701"/>
    </location>
</feature>
<feature type="region of interest" description="Disordered" evidence="16">
    <location>
        <begin position="662"/>
        <end position="717"/>
    </location>
</feature>
<evidence type="ECO:0000256" key="7">
    <source>
        <dbReference type="ARBA" id="ARBA00022454"/>
    </source>
</evidence>
<dbReference type="InterPro" id="IPR038261">
    <property type="entry name" value="GPP34-like_sf"/>
</dbReference>
<keyword evidence="19" id="KW-1185">Reference proteome</keyword>
<dbReference type="GO" id="GO:0000139">
    <property type="term" value="C:Golgi membrane"/>
    <property type="evidence" value="ECO:0007669"/>
    <property type="project" value="GOC"/>
</dbReference>
<dbReference type="GO" id="GO:0043001">
    <property type="term" value="P:Golgi to plasma membrane protein transport"/>
    <property type="evidence" value="ECO:0007669"/>
    <property type="project" value="TreeGrafter"/>
</dbReference>
<keyword evidence="13" id="KW-0539">Nucleus</keyword>
<dbReference type="GO" id="GO:0048194">
    <property type="term" value="P:Golgi vesicle budding"/>
    <property type="evidence" value="ECO:0007669"/>
    <property type="project" value="TreeGrafter"/>
</dbReference>
<evidence type="ECO:0000256" key="16">
    <source>
        <dbReference type="SAM" id="MobiDB-lite"/>
    </source>
</evidence>
<accession>A0AAD4YJ40</accession>
<keyword evidence="9" id="KW-0498">Mitosis</keyword>
<comment type="similarity">
    <text evidence="5">Belongs to the GOLPH3/VPS74 family.</text>
</comment>
<evidence type="ECO:0000256" key="4">
    <source>
        <dbReference type="ARBA" id="ARBA00004546"/>
    </source>
</evidence>
<dbReference type="GO" id="GO:0006890">
    <property type="term" value="P:retrograde vesicle-mediated transport, Golgi to endoplasmic reticulum"/>
    <property type="evidence" value="ECO:0007669"/>
    <property type="project" value="TreeGrafter"/>
</dbReference>
<dbReference type="InterPro" id="IPR003511">
    <property type="entry name" value="HORMA_dom"/>
</dbReference>
<dbReference type="GO" id="GO:0005694">
    <property type="term" value="C:chromosome"/>
    <property type="evidence" value="ECO:0007669"/>
    <property type="project" value="UniProtKB-SubCell"/>
</dbReference>
<evidence type="ECO:0000313" key="18">
    <source>
        <dbReference type="EMBL" id="KAI4549026.1"/>
    </source>
</evidence>
<dbReference type="AlphaFoldDB" id="A0AAD4YJ40"/>
<evidence type="ECO:0000256" key="1">
    <source>
        <dbReference type="ARBA" id="ARBA00004123"/>
    </source>
</evidence>
<dbReference type="Pfam" id="PF04667">
    <property type="entry name" value="Endosulfine"/>
    <property type="match status" value="1"/>
</dbReference>
<dbReference type="Gene3D" id="3.30.900.10">
    <property type="entry name" value="HORMA domain"/>
    <property type="match status" value="1"/>
</dbReference>
<protein>
    <recommendedName>
        <fullName evidence="17">HORMA domain-containing protein</fullName>
    </recommendedName>
</protein>
<dbReference type="PANTHER" id="PTHR12704:SF4">
    <property type="entry name" value="GOLGI PHOSPHOPROTEIN 3-LIKE"/>
    <property type="match status" value="1"/>
</dbReference>
<evidence type="ECO:0000256" key="14">
    <source>
        <dbReference type="ARBA" id="ARBA00023254"/>
    </source>
</evidence>
<dbReference type="GO" id="GO:0007030">
    <property type="term" value="P:Golgi organization"/>
    <property type="evidence" value="ECO:0007669"/>
    <property type="project" value="TreeGrafter"/>
</dbReference>
<evidence type="ECO:0000259" key="17">
    <source>
        <dbReference type="PROSITE" id="PS50815"/>
    </source>
</evidence>
<evidence type="ECO:0000256" key="10">
    <source>
        <dbReference type="ARBA" id="ARBA00023034"/>
    </source>
</evidence>
<keyword evidence="8" id="KW-0132">Cell division</keyword>
<dbReference type="InterPro" id="IPR008628">
    <property type="entry name" value="GPP34-like"/>
</dbReference>
<dbReference type="GO" id="GO:0070273">
    <property type="term" value="F:phosphatidylinositol-4-phosphate binding"/>
    <property type="evidence" value="ECO:0007669"/>
    <property type="project" value="InterPro"/>
</dbReference>
<feature type="domain" description="HORMA" evidence="17">
    <location>
        <begin position="24"/>
        <end position="226"/>
    </location>
</feature>
<evidence type="ECO:0000256" key="5">
    <source>
        <dbReference type="ARBA" id="ARBA00007284"/>
    </source>
</evidence>
<evidence type="ECO:0000256" key="3">
    <source>
        <dbReference type="ARBA" id="ARBA00004344"/>
    </source>
</evidence>
<dbReference type="GO" id="GO:0005829">
    <property type="term" value="C:cytosol"/>
    <property type="evidence" value="ECO:0007669"/>
    <property type="project" value="TreeGrafter"/>
</dbReference>
<feature type="compositionally biased region" description="Basic and acidic residues" evidence="16">
    <location>
        <begin position="352"/>
        <end position="361"/>
    </location>
</feature>
<dbReference type="GO" id="GO:0004864">
    <property type="term" value="F:protein phosphatase inhibitor activity"/>
    <property type="evidence" value="ECO:0007669"/>
    <property type="project" value="UniProtKB-KW"/>
</dbReference>
<evidence type="ECO:0000256" key="11">
    <source>
        <dbReference type="ARBA" id="ARBA00023121"/>
    </source>
</evidence>
<dbReference type="PANTHER" id="PTHR12704">
    <property type="entry name" value="TRANS-GOLGI PROTEIN GMX33"/>
    <property type="match status" value="1"/>
</dbReference>
<keyword evidence="10" id="KW-0333">Golgi apparatus</keyword>
<keyword evidence="15" id="KW-0650">Protein phosphatase inhibitor</keyword>
<dbReference type="SUPFAM" id="SSF56019">
    <property type="entry name" value="The spindle assembly checkpoint protein mad2"/>
    <property type="match status" value="1"/>
</dbReference>
<dbReference type="Pfam" id="PF02301">
    <property type="entry name" value="HORMA"/>
    <property type="match status" value="1"/>
</dbReference>
<reference evidence="18" key="1">
    <citation type="submission" date="2022-03" db="EMBL/GenBank/DDBJ databases">
        <title>Genomic analyses of argali, domestic sheep and their hybrids provide insights into chromosomal evolution, heterosis and genetic basis of agronomic traits.</title>
        <authorList>
            <person name="Li M."/>
        </authorList>
    </citation>
    <scope>NUCLEOTIDE SEQUENCE</scope>
    <source>
        <strain evidence="18">CAU-MHL-2022a</strain>
        <tissue evidence="18">Skin</tissue>
    </source>
</reference>
<feature type="region of interest" description="Disordered" evidence="16">
    <location>
        <begin position="741"/>
        <end position="785"/>
    </location>
</feature>
<dbReference type="Proteomes" id="UP001214576">
    <property type="component" value="Unassembled WGS sequence"/>
</dbReference>
<dbReference type="FunFam" id="1.10.3630.10:FF:000001">
    <property type="entry name" value="Golgi phosphoprotein 3"/>
    <property type="match status" value="1"/>
</dbReference>
<dbReference type="GO" id="GO:0032580">
    <property type="term" value="C:Golgi cisterna membrane"/>
    <property type="evidence" value="ECO:0007669"/>
    <property type="project" value="UniProtKB-SubCell"/>
</dbReference>
<evidence type="ECO:0000313" key="19">
    <source>
        <dbReference type="Proteomes" id="UP001214576"/>
    </source>
</evidence>
<comment type="similarity">
    <text evidence="6">Belongs to the endosulfine family.</text>
</comment>
<dbReference type="GO" id="GO:0005802">
    <property type="term" value="C:trans-Golgi network"/>
    <property type="evidence" value="ECO:0007669"/>
    <property type="project" value="TreeGrafter"/>
</dbReference>
<keyword evidence="14" id="KW-0469">Meiosis</keyword>
<keyword evidence="7" id="KW-0158">Chromosome</keyword>
<evidence type="ECO:0000256" key="2">
    <source>
        <dbReference type="ARBA" id="ARBA00004286"/>
    </source>
</evidence>
<dbReference type="EMBL" id="JAKZEL010000001">
    <property type="protein sequence ID" value="KAI4549026.1"/>
    <property type="molecule type" value="Genomic_DNA"/>
</dbReference>
<evidence type="ECO:0000256" key="13">
    <source>
        <dbReference type="ARBA" id="ARBA00023242"/>
    </source>
</evidence>
<dbReference type="GO" id="GO:0051321">
    <property type="term" value="P:meiotic cell cycle"/>
    <property type="evidence" value="ECO:0007669"/>
    <property type="project" value="UniProtKB-KW"/>
</dbReference>
<feature type="compositionally biased region" description="Basic and acidic residues" evidence="16">
    <location>
        <begin position="385"/>
        <end position="414"/>
    </location>
</feature>
<evidence type="ECO:0000256" key="9">
    <source>
        <dbReference type="ARBA" id="ARBA00022776"/>
    </source>
</evidence>
<name>A0AAD4YJ40_OVIAM</name>
<organism evidence="18 19">
    <name type="scientific">Ovis ammon polii</name>
    <dbReference type="NCBI Taxonomy" id="230172"/>
    <lineage>
        <taxon>Eukaryota</taxon>
        <taxon>Metazoa</taxon>
        <taxon>Chordata</taxon>
        <taxon>Craniata</taxon>
        <taxon>Vertebrata</taxon>
        <taxon>Euteleostomi</taxon>
        <taxon>Mammalia</taxon>
        <taxon>Eutheria</taxon>
        <taxon>Laurasiatheria</taxon>
        <taxon>Artiodactyla</taxon>
        <taxon>Ruminantia</taxon>
        <taxon>Pecora</taxon>
        <taxon>Bovidae</taxon>
        <taxon>Caprinae</taxon>
        <taxon>Ovis</taxon>
    </lineage>
</organism>
<dbReference type="InterPro" id="IPR006760">
    <property type="entry name" value="Endosulphine"/>
</dbReference>
<sequence length="785" mass="89217">MATAQLQRTSMSALIFPNRISTEQQSLVLVKRLLAVSVSCITYLRGIFPECAYGTRYLDDLCVKILREDKNCPGSTQLVKWMLGCYDALHKKYLRMVVLAVYTNPEDPQTISECYQFKFKYTSNGPVMDFTSKNQSSEPNMSSADTKKASILLIRKIYILMQNLGPLPNDVCLTMKLFYYDEVTPPDYQPPGFKDGDCEGVIFEGEPMYLNVGEVPTPFHTFKVKVTTERERMENIGSGILSPKQLKTPLQKILTDKDDLEDDQEHYISDEFDTETKMEEPEKYPGCSVHREAGLVCEEDEMKSKGSPDFSISHSQVEQLVSKTSELDVSESKTRSGKIFQNKMANGNQQVKSKDNRKRTQLESGKTHPLQKQVRMTTLTHRARRTEVGKNSEKKVESEEDMNQDRNQDNEDIGDSKDIRLTLMEEVLLLGLKDKEGYTSFWNDCISSGLRGGILIELAMRGRIYLEPPTMRKKRLLDRKVLLKSDSPTGDVLLDETLKHIKATEPTETVQTWIELLTGETWNPFKLQYQLRNVRERIAKNLVEKGILTTEKQNFLLFDMTTHPVTNTTEKQRLVKKLQDSVLERWVNDPQRMDKRTLALLVLAHSSDVLENVFSSLTDDKYDMAMNRAKDLVELDPEVEGTKHSATEMIWAVLAAFNKSPCPSMSQKQEEENPTEETGEEKQDTQEKEGVLPEKAEEAKLKAKYPSLGQKPGGSDFLMKRLQKGQKYFDSGDYNMAKAKMKNKQLPSAGPDKNLVTGDHIPTPQDLPQRKSSLVTSKLAGGQVE</sequence>
<keyword evidence="11" id="KW-0446">Lipid-binding</keyword>
<keyword evidence="9" id="KW-0131">Cell cycle</keyword>
<dbReference type="FunFam" id="3.30.900.10:FF:000006">
    <property type="entry name" value="HORMA domain-containing protein 1"/>
    <property type="match status" value="1"/>
</dbReference>